<protein>
    <recommendedName>
        <fullName evidence="3">PLOD1-3-like GT domain-containing protein</fullName>
    </recommendedName>
</protein>
<evidence type="ECO:0000256" key="1">
    <source>
        <dbReference type="SAM" id="Coils"/>
    </source>
</evidence>
<feature type="domain" description="PLOD1-3-like GT" evidence="3">
    <location>
        <begin position="152"/>
        <end position="386"/>
    </location>
</feature>
<reference evidence="4" key="1">
    <citation type="submission" date="2021-01" db="EMBL/GenBank/DDBJ databases">
        <authorList>
            <person name="Corre E."/>
            <person name="Pelletier E."/>
            <person name="Niang G."/>
            <person name="Scheremetjew M."/>
            <person name="Finn R."/>
            <person name="Kale V."/>
            <person name="Holt S."/>
            <person name="Cochrane G."/>
            <person name="Meng A."/>
            <person name="Brown T."/>
            <person name="Cohen L."/>
        </authorList>
    </citation>
    <scope>NUCLEOTIDE SEQUENCE</scope>
    <source>
        <strain evidence="4">CCMP1243</strain>
    </source>
</reference>
<dbReference type="InterPro" id="IPR057589">
    <property type="entry name" value="GT_PLOD"/>
</dbReference>
<dbReference type="PANTHER" id="PTHR10730:SF45">
    <property type="entry name" value="PROCOLLAGEN-LYSINE,2-OXOGLUTARATE 5-DIOXYGENASE"/>
    <property type="match status" value="1"/>
</dbReference>
<feature type="compositionally biased region" description="Basic and acidic residues" evidence="2">
    <location>
        <begin position="448"/>
        <end position="458"/>
    </location>
</feature>
<evidence type="ECO:0000313" key="4">
    <source>
        <dbReference type="EMBL" id="CAD9669305.1"/>
    </source>
</evidence>
<accession>A0A7S2RGD8</accession>
<dbReference type="AlphaFoldDB" id="A0A7S2RGD8"/>
<dbReference type="EMBL" id="HBHJ01005955">
    <property type="protein sequence ID" value="CAD9669305.1"/>
    <property type="molecule type" value="Transcribed_RNA"/>
</dbReference>
<evidence type="ECO:0000259" key="3">
    <source>
        <dbReference type="Pfam" id="PF25342"/>
    </source>
</evidence>
<feature type="compositionally biased region" description="Polar residues" evidence="2">
    <location>
        <begin position="96"/>
        <end position="105"/>
    </location>
</feature>
<evidence type="ECO:0000256" key="2">
    <source>
        <dbReference type="SAM" id="MobiDB-lite"/>
    </source>
</evidence>
<proteinExistence type="predicted"/>
<organism evidence="4">
    <name type="scientific">Rhizochromulina marina</name>
    <dbReference type="NCBI Taxonomy" id="1034831"/>
    <lineage>
        <taxon>Eukaryota</taxon>
        <taxon>Sar</taxon>
        <taxon>Stramenopiles</taxon>
        <taxon>Ochrophyta</taxon>
        <taxon>Dictyochophyceae</taxon>
        <taxon>Rhizochromulinales</taxon>
        <taxon>Rhizochromulina</taxon>
    </lineage>
</organism>
<keyword evidence="1" id="KW-0175">Coiled coil</keyword>
<name>A0A7S2RGD8_9STRA</name>
<feature type="region of interest" description="Disordered" evidence="2">
    <location>
        <begin position="431"/>
        <end position="458"/>
    </location>
</feature>
<feature type="region of interest" description="Disordered" evidence="2">
    <location>
        <begin position="92"/>
        <end position="115"/>
    </location>
</feature>
<dbReference type="PANTHER" id="PTHR10730">
    <property type="entry name" value="PROCOLLAGEN-LYSINE,2-OXOGLUTARATE 5-DIOXYGENASE/GLYCOSYLTRANSFERASE 25 FAMILY MEMBER"/>
    <property type="match status" value="1"/>
</dbReference>
<dbReference type="CDD" id="cd22997">
    <property type="entry name" value="GT_LH"/>
    <property type="match status" value="1"/>
</dbReference>
<sequence>MAPASSGPSSLVLLGISVLGACWLGLTVLGAFHIHSPSLPHLTAGPAAGEAGAGGATAETLLRRVNLLEEQARATEREILLAQEALRRGKFHPSVASPSPETLQTRGGQARPGGAVGAAAVDEGQVYGRSSAAGLPSAVPRARGSRCGPDGIVAVTYASHGGKDDRFCRAVESAILNGVPWEVLGWGEEWLGLSQKLQASLDYAKSLDEDCILLFSDAFDVLFTSDLKEIKQKFLTMQKPLVFAGECGCWPQVVKDKDRGLPEGTICNTLYPPSPTPYRFLNSGAWIGYARQAEHLLEAVVAKANSEFGMKTNDQEMVSDMYIDGQFDIALDHQAEVFQCMHDTGSPPLPLCNPGKHLTLIDGVWHNKLTNTTPSLFHFNGGGKKHHLDMEAKSKHKLTPLSPEDKRRIYNTELLFNNKLVNFESVCSRHLEKSDRRRSNSRQYGSTRVREKPRSFLL</sequence>
<gene>
    <name evidence="4" type="ORF">RMAR1173_LOCUS3927</name>
</gene>
<dbReference type="InterPro" id="IPR050757">
    <property type="entry name" value="Collagen_mod_GT25"/>
</dbReference>
<dbReference type="Pfam" id="PF25342">
    <property type="entry name" value="GT_PLOD"/>
    <property type="match status" value="1"/>
</dbReference>
<feature type="coiled-coil region" evidence="1">
    <location>
        <begin position="58"/>
        <end position="85"/>
    </location>
</feature>